<dbReference type="GO" id="GO:0004930">
    <property type="term" value="F:G protein-coupled receptor activity"/>
    <property type="evidence" value="ECO:0007669"/>
    <property type="project" value="InterPro"/>
</dbReference>
<dbReference type="GO" id="GO:0001965">
    <property type="term" value="F:G-protein alpha-subunit binding"/>
    <property type="evidence" value="ECO:0007669"/>
    <property type="project" value="TreeGrafter"/>
</dbReference>
<dbReference type="GO" id="GO:0005737">
    <property type="term" value="C:cytoplasm"/>
    <property type="evidence" value="ECO:0007669"/>
    <property type="project" value="TreeGrafter"/>
</dbReference>
<evidence type="ECO:0000256" key="3">
    <source>
        <dbReference type="ARBA" id="ARBA00022837"/>
    </source>
</evidence>
<dbReference type="GO" id="GO:0010855">
    <property type="term" value="F:adenylate cyclase inhibitor activity"/>
    <property type="evidence" value="ECO:0007669"/>
    <property type="project" value="TreeGrafter"/>
</dbReference>
<accession>A0A1I8J4P4</accession>
<dbReference type="AlphaFoldDB" id="A0A1I8J4P4"/>
<sequence length="199" mass="20575">GDSVAIVIRRDAGVSGSVTVILRTVGGGESWISEINVQPSPNNFTIGSVLANRLAAAAATANADYAQLDSAVTFADGETSKTVQLSIIKDAIPELEETVLVYISLPASSPGAQMPRLADGTAKDGFKTSYALVTIVRNGIYNGIISVAPDSRETVVSEDASPNPVVRIQLQRSGSLSADVTVSWQAKVSLTSTPADDAA</sequence>
<keyword evidence="5" id="KW-1185">Reference proteome</keyword>
<proteinExistence type="predicted"/>
<dbReference type="InterPro" id="IPR026919">
    <property type="entry name" value="ADGRV1"/>
</dbReference>
<dbReference type="SUPFAM" id="SSF141072">
    <property type="entry name" value="CalX-like"/>
    <property type="match status" value="1"/>
</dbReference>
<evidence type="ECO:0000256" key="1">
    <source>
        <dbReference type="ARBA" id="ARBA00022729"/>
    </source>
</evidence>
<dbReference type="PANTHER" id="PTHR46682">
    <property type="entry name" value="ADHESION G-PROTEIN COUPLED RECEPTOR V1"/>
    <property type="match status" value="1"/>
</dbReference>
<keyword evidence="1" id="KW-0732">Signal</keyword>
<evidence type="ECO:0000256" key="2">
    <source>
        <dbReference type="ARBA" id="ARBA00022737"/>
    </source>
</evidence>
<name>A0A1I8J4P4_9PLAT</name>
<dbReference type="WBParaSite" id="maker-uti_cns_0045783-snap-gene-1.6-mRNA-1">
    <property type="protein sequence ID" value="maker-uti_cns_0045783-snap-gene-1.6-mRNA-1"/>
    <property type="gene ID" value="maker-uti_cns_0045783-snap-gene-1.6"/>
</dbReference>
<evidence type="ECO:0000259" key="4">
    <source>
        <dbReference type="Pfam" id="PF03160"/>
    </source>
</evidence>
<dbReference type="PANTHER" id="PTHR46682:SF1">
    <property type="entry name" value="ADHESION G-PROTEIN COUPLED RECEPTOR V1"/>
    <property type="match status" value="1"/>
</dbReference>
<protein>
    <submittedName>
        <fullName evidence="6">Calx-beta domain-containing protein</fullName>
    </submittedName>
</protein>
<evidence type="ECO:0000313" key="5">
    <source>
        <dbReference type="Proteomes" id="UP000095280"/>
    </source>
</evidence>
<feature type="domain" description="Calx-beta" evidence="4">
    <location>
        <begin position="58"/>
        <end position="109"/>
    </location>
</feature>
<reference evidence="6" key="1">
    <citation type="submission" date="2016-11" db="UniProtKB">
        <authorList>
            <consortium name="WormBaseParasite"/>
        </authorList>
    </citation>
    <scope>IDENTIFICATION</scope>
</reference>
<dbReference type="Pfam" id="PF03160">
    <property type="entry name" value="Calx-beta"/>
    <property type="match status" value="1"/>
</dbReference>
<dbReference type="Gene3D" id="2.60.40.2030">
    <property type="match status" value="1"/>
</dbReference>
<dbReference type="Proteomes" id="UP000095280">
    <property type="component" value="Unplaced"/>
</dbReference>
<evidence type="ECO:0000313" key="6">
    <source>
        <dbReference type="WBParaSite" id="maker-uti_cns_0045783-snap-gene-1.6-mRNA-1"/>
    </source>
</evidence>
<keyword evidence="2" id="KW-0677">Repeat</keyword>
<keyword evidence="3" id="KW-0106">Calcium</keyword>
<dbReference type="InterPro" id="IPR003644">
    <property type="entry name" value="Calx_beta"/>
</dbReference>
<dbReference type="GO" id="GO:0016020">
    <property type="term" value="C:membrane"/>
    <property type="evidence" value="ECO:0007669"/>
    <property type="project" value="InterPro"/>
</dbReference>
<dbReference type="InterPro" id="IPR038081">
    <property type="entry name" value="CalX-like_sf"/>
</dbReference>
<organism evidence="5 6">
    <name type="scientific">Macrostomum lignano</name>
    <dbReference type="NCBI Taxonomy" id="282301"/>
    <lineage>
        <taxon>Eukaryota</taxon>
        <taxon>Metazoa</taxon>
        <taxon>Spiralia</taxon>
        <taxon>Lophotrochozoa</taxon>
        <taxon>Platyhelminthes</taxon>
        <taxon>Rhabditophora</taxon>
        <taxon>Macrostomorpha</taxon>
        <taxon>Macrostomida</taxon>
        <taxon>Macrostomidae</taxon>
        <taxon>Macrostomum</taxon>
    </lineage>
</organism>
<dbReference type="GO" id="GO:0071277">
    <property type="term" value="P:cellular response to calcium ion"/>
    <property type="evidence" value="ECO:0007669"/>
    <property type="project" value="TreeGrafter"/>
</dbReference>